<dbReference type="EMBL" id="CAXLJL010000101">
    <property type="protein sequence ID" value="CAL5131749.1"/>
    <property type="molecule type" value="Genomic_DNA"/>
</dbReference>
<name>A0AAV2T6P9_CALDB</name>
<evidence type="ECO:0000256" key="1">
    <source>
        <dbReference type="ARBA" id="ARBA00022737"/>
    </source>
</evidence>
<feature type="compositionally biased region" description="Polar residues" evidence="2">
    <location>
        <begin position="21"/>
        <end position="37"/>
    </location>
</feature>
<gene>
    <name evidence="4" type="ORF">CDAUBV1_LOCUS4297</name>
</gene>
<reference evidence="4" key="1">
    <citation type="submission" date="2024-06" db="EMBL/GenBank/DDBJ databases">
        <authorList>
            <person name="Liu X."/>
            <person name="Lenzi L."/>
            <person name="Haldenby T S."/>
            <person name="Uol C."/>
        </authorList>
    </citation>
    <scope>NUCLEOTIDE SEQUENCE</scope>
</reference>
<dbReference type="InterPro" id="IPR041243">
    <property type="entry name" value="STI1/HOP_DP"/>
</dbReference>
<evidence type="ECO:0000259" key="3">
    <source>
        <dbReference type="Pfam" id="PF17830"/>
    </source>
</evidence>
<evidence type="ECO:0000256" key="2">
    <source>
        <dbReference type="SAM" id="MobiDB-lite"/>
    </source>
</evidence>
<feature type="domain" description="STI1/HOP DP" evidence="3">
    <location>
        <begin position="86"/>
        <end position="136"/>
    </location>
</feature>
<organism evidence="4 5">
    <name type="scientific">Calicophoron daubneyi</name>
    <name type="common">Rumen fluke</name>
    <name type="synonym">Paramphistomum daubneyi</name>
    <dbReference type="NCBI Taxonomy" id="300641"/>
    <lineage>
        <taxon>Eukaryota</taxon>
        <taxon>Metazoa</taxon>
        <taxon>Spiralia</taxon>
        <taxon>Lophotrochozoa</taxon>
        <taxon>Platyhelminthes</taxon>
        <taxon>Trematoda</taxon>
        <taxon>Digenea</taxon>
        <taxon>Plagiorchiida</taxon>
        <taxon>Pronocephalata</taxon>
        <taxon>Paramphistomoidea</taxon>
        <taxon>Paramphistomidae</taxon>
        <taxon>Calicophoron</taxon>
    </lineage>
</organism>
<evidence type="ECO:0000313" key="4">
    <source>
        <dbReference type="EMBL" id="CAL5131749.1"/>
    </source>
</evidence>
<keyword evidence="1" id="KW-0677">Repeat</keyword>
<comment type="caution">
    <text evidence="4">The sequence shown here is derived from an EMBL/GenBank/DDBJ whole genome shotgun (WGS) entry which is preliminary data.</text>
</comment>
<dbReference type="Proteomes" id="UP001497525">
    <property type="component" value="Unassembled WGS sequence"/>
</dbReference>
<evidence type="ECO:0000313" key="5">
    <source>
        <dbReference type="Proteomes" id="UP001497525"/>
    </source>
</evidence>
<dbReference type="AlphaFoldDB" id="A0AAV2T6P9"/>
<proteinExistence type="predicted"/>
<dbReference type="Pfam" id="PF17830">
    <property type="entry name" value="STI1-HOP_DP"/>
    <property type="match status" value="1"/>
</dbReference>
<accession>A0AAV2T6P9</accession>
<sequence length="250" mass="28193">MTDQDIPPLEDCDPIKDSAETPATPQSVPVRSNVNGDKTTDGGINRELQKRLKEKTKDGFFPSQEEDQTATQQNEMGENRCWNPLQDLTEKMAASPEIQPYLEDGQFLAFLSKLQKDPNQALLELERNPHLNEIFKKCAEVMGDYFTKLGVKQAQEEAEQTKPRKLIEEVHSSTTRRVAGLSSSSSDERIEKLLDNKDIREALVDPTVIELVDCLHKNPNKAQHIAMHASPDVQRKLRILIESGILAVKH</sequence>
<dbReference type="Gene3D" id="1.10.260.100">
    <property type="match status" value="2"/>
</dbReference>
<protein>
    <recommendedName>
        <fullName evidence="3">STI1/HOP DP domain-containing protein</fullName>
    </recommendedName>
</protein>
<feature type="compositionally biased region" description="Basic and acidic residues" evidence="2">
    <location>
        <begin position="47"/>
        <end position="58"/>
    </location>
</feature>
<feature type="region of interest" description="Disordered" evidence="2">
    <location>
        <begin position="1"/>
        <end position="78"/>
    </location>
</feature>